<sequence length="83" mass="8696">MNLPASADKVTSYGALENDHVVKSAEMQSTAFSAQQLITPEMEANAQKAIFDSYGNQVNVGDDQGRQPSHVRSAATNNGGNGG</sequence>
<feature type="region of interest" description="Disordered" evidence="1">
    <location>
        <begin position="57"/>
        <end position="83"/>
    </location>
</feature>
<dbReference type="RefSeq" id="WP_183581260.1">
    <property type="nucleotide sequence ID" value="NZ_JACHXJ010000001.1"/>
</dbReference>
<reference evidence="2 3" key="1">
    <citation type="submission" date="2020-08" db="EMBL/GenBank/DDBJ databases">
        <title>Genomic Encyclopedia of Type Strains, Phase III (KMG-III): the genomes of soil and plant-associated and newly described type strains.</title>
        <authorList>
            <person name="Whitman W."/>
        </authorList>
    </citation>
    <scope>NUCLEOTIDE SEQUENCE [LARGE SCALE GENOMIC DNA]</scope>
    <source>
        <strain evidence="2 3">CECT 5831</strain>
    </source>
</reference>
<name>A0A839TJU6_9BACL</name>
<evidence type="ECO:0000313" key="2">
    <source>
        <dbReference type="EMBL" id="MBB3127075.1"/>
    </source>
</evidence>
<evidence type="ECO:0000313" key="3">
    <source>
        <dbReference type="Proteomes" id="UP000517523"/>
    </source>
</evidence>
<feature type="compositionally biased region" description="Polar residues" evidence="1">
    <location>
        <begin position="74"/>
        <end position="83"/>
    </location>
</feature>
<comment type="caution">
    <text evidence="2">The sequence shown here is derived from an EMBL/GenBank/DDBJ whole genome shotgun (WGS) entry which is preliminary data.</text>
</comment>
<accession>A0A839TJU6</accession>
<protein>
    <submittedName>
        <fullName evidence="2">Uncharacterized protein</fullName>
    </submittedName>
</protein>
<proteinExistence type="predicted"/>
<gene>
    <name evidence="2" type="ORF">FHS19_001729</name>
</gene>
<dbReference type="Proteomes" id="UP000517523">
    <property type="component" value="Unassembled WGS sequence"/>
</dbReference>
<organism evidence="2 3">
    <name type="scientific">Paenibacillus rhizosphaerae</name>
    <dbReference type="NCBI Taxonomy" id="297318"/>
    <lineage>
        <taxon>Bacteria</taxon>
        <taxon>Bacillati</taxon>
        <taxon>Bacillota</taxon>
        <taxon>Bacilli</taxon>
        <taxon>Bacillales</taxon>
        <taxon>Paenibacillaceae</taxon>
        <taxon>Paenibacillus</taxon>
    </lineage>
</organism>
<dbReference type="EMBL" id="JACHXJ010000001">
    <property type="protein sequence ID" value="MBB3127075.1"/>
    <property type="molecule type" value="Genomic_DNA"/>
</dbReference>
<dbReference type="AlphaFoldDB" id="A0A839TJU6"/>
<evidence type="ECO:0000256" key="1">
    <source>
        <dbReference type="SAM" id="MobiDB-lite"/>
    </source>
</evidence>